<dbReference type="eggNOG" id="ENOG50336WR">
    <property type="taxonomic scope" value="Bacteria"/>
</dbReference>
<proteinExistence type="predicted"/>
<dbReference type="RefSeq" id="WP_034827698.1">
    <property type="nucleotide sequence ID" value="NZ_AWFA01000034.1"/>
</dbReference>
<dbReference type="OrthoDB" id="7191640at2"/>
<accession>A0A328K1E6</accession>
<gene>
    <name evidence="1" type="ORF">HY3_02635</name>
</gene>
<reference evidence="1 2" key="1">
    <citation type="submission" date="2013-04" db="EMBL/GenBank/DDBJ databases">
        <title>Hyphomonas sp. T24B3 Genome Sequencing.</title>
        <authorList>
            <person name="Lai Q."/>
            <person name="Shao Z."/>
        </authorList>
    </citation>
    <scope>NUCLEOTIDE SEQUENCE [LARGE SCALE GENOMIC DNA]</scope>
    <source>
        <strain evidence="1 2">T24B3</strain>
    </source>
</reference>
<dbReference type="AlphaFoldDB" id="A0A062TVY3"/>
<dbReference type="Proteomes" id="UP000249123">
    <property type="component" value="Unassembled WGS sequence"/>
</dbReference>
<accession>A0A062TVY3</accession>
<comment type="caution">
    <text evidence="1">The sequence shown here is derived from an EMBL/GenBank/DDBJ whole genome shotgun (WGS) entry which is preliminary data.</text>
</comment>
<evidence type="ECO:0000313" key="2">
    <source>
        <dbReference type="Proteomes" id="UP000249123"/>
    </source>
</evidence>
<evidence type="ECO:0000313" key="1">
    <source>
        <dbReference type="EMBL" id="RAN33266.1"/>
    </source>
</evidence>
<sequence>MKKLAPLAALALLAAPVALAGEINVSYDPEFAEKLQDEYGAREGEYLTHEIQEDLTRQLSKAKLDIPRIDVTILDAQPNKPTFKQLGDTPGLDYSASKSIGGMKLSAVAYDADGNPTGDLTYKWYETDIRLAGISTWHDAQRASDKFSRKFVKELTADKGGS</sequence>
<protein>
    <submittedName>
        <fullName evidence="1">Uncharacterized protein</fullName>
    </submittedName>
</protein>
<dbReference type="EMBL" id="AWFB01000023">
    <property type="protein sequence ID" value="RAN33266.1"/>
    <property type="molecule type" value="Genomic_DNA"/>
</dbReference>
<keyword evidence="2" id="KW-1185">Reference proteome</keyword>
<organism evidence="1 2">
    <name type="scientific">Hyphomonas pacifica</name>
    <dbReference type="NCBI Taxonomy" id="1280941"/>
    <lineage>
        <taxon>Bacteria</taxon>
        <taxon>Pseudomonadati</taxon>
        <taxon>Pseudomonadota</taxon>
        <taxon>Alphaproteobacteria</taxon>
        <taxon>Hyphomonadales</taxon>
        <taxon>Hyphomonadaceae</taxon>
        <taxon>Hyphomonas</taxon>
    </lineage>
</organism>
<name>A0A062TVY3_9PROT</name>